<name>A0A1E5GKD8_9ENTE</name>
<keyword evidence="5" id="KW-0572">Peptidoglycan-anchor</keyword>
<proteinExistence type="inferred from homology"/>
<dbReference type="InterPro" id="IPR041033">
    <property type="entry name" value="SpaA_PFL_dom_1"/>
</dbReference>
<keyword evidence="6" id="KW-1133">Transmembrane helix</keyword>
<evidence type="ECO:0000256" key="4">
    <source>
        <dbReference type="ARBA" id="ARBA00022729"/>
    </source>
</evidence>
<evidence type="ECO:0000313" key="11">
    <source>
        <dbReference type="Proteomes" id="UP000095094"/>
    </source>
</evidence>
<dbReference type="PATRIC" id="fig|332950.4.peg.2223"/>
<gene>
    <name evidence="10" type="ORF">BCR25_06525</name>
</gene>
<sequence>MNKKKHQAITLLSVLTVMIAFFIAPIMALAATVNYTKVANYVSTWHIKSLGGLHWTDDGVYMIKANNEPAFCIEHGVMLNGGSDFTPSEMTSAEREKLSLIAYYGYQVNPTVENYGITQSIIWEEYGDELLSTQLPNYANRKKEILAQVSRHHTKPSFHNQTIELKVGESITLTDSQNVLPNYSHLLSNTANIKVEKNGNTLKLTATKDSKESGTLQYGIVPKDQVGQSFVYKKPGEQTVATFKLANAGEMNLNIKVHLNGHVKIQKTDEDTGLPIPNTKMKLEYNGLEKEVVTDKNGQALLQDVSAGTKVKITEVTASDGFVNKGESKEIIVEPNKTIEVVFNNKAQQGIVKMKKTGQKASFVTVEESEFGELLQIHFDYIPLADVVFDIQAVEDIKVGNHIHAEKGEVVATVRTDAQGAFVDMPKLYLGKYEAIEKEAPDGFLFDDTPIPFEFSYGGQEIELVSESIEAKNEFQRLNLIIHKNEEAISDWEGNQPVIEEIPGEEKTFGLFTNQEFLLEDETIIPTDALLSFDSVFEGKQQFSDMHLPEGQYYIQELVSGEHHILDEKKYEFEFLATDHEAEKTIHIYSSDSDGETAILNQLHFNQFGLKKVNEEATLIVDEGYEFQWSGNGEGAVFTLETVDNQVIQTIETGEDSIALFENIPVGTFYLKETQPSSEKYVLSTETFTIISTKEGIQIFSENGDLLGSSIVEDNEDEVTVDDLVVLFEVKNHLIKGTAELTKKDATTKGTLSNTGIRLLDKNKKIVYEGKTNKNGSIQFSQLPAGEYYFQEFSAPEGFQLDPELIAFEITKDGEIVKKEMTNQPIPKEKSSLPQTGETNRKIGVVLGSLCIISAASYFVYRKLKETKKRS</sequence>
<keyword evidence="10" id="KW-0176">Collagen</keyword>
<dbReference type="OrthoDB" id="2216808at2"/>
<dbReference type="Proteomes" id="UP000095094">
    <property type="component" value="Unassembled WGS sequence"/>
</dbReference>
<dbReference type="PANTHER" id="PTHR36108:SF13">
    <property type="entry name" value="COLOSSIN-B-RELATED"/>
    <property type="match status" value="1"/>
</dbReference>
<feature type="domain" description="Thioester" evidence="8">
    <location>
        <begin position="69"/>
        <end position="129"/>
    </location>
</feature>
<evidence type="ECO:0000259" key="9">
    <source>
        <dbReference type="Pfam" id="PF17802"/>
    </source>
</evidence>
<feature type="domain" description="SpaA-like prealbumin fold" evidence="9">
    <location>
        <begin position="261"/>
        <end position="346"/>
    </location>
</feature>
<dbReference type="InterPro" id="IPR013783">
    <property type="entry name" value="Ig-like_fold"/>
</dbReference>
<feature type="transmembrane region" description="Helical" evidence="6">
    <location>
        <begin position="843"/>
        <end position="861"/>
    </location>
</feature>
<dbReference type="EMBL" id="MIJY01000023">
    <property type="protein sequence ID" value="OEG13139.1"/>
    <property type="molecule type" value="Genomic_DNA"/>
</dbReference>
<dbReference type="InterPro" id="IPR019931">
    <property type="entry name" value="LPXTG_anchor"/>
</dbReference>
<dbReference type="Gene3D" id="2.60.40.10">
    <property type="entry name" value="Immunoglobulins"/>
    <property type="match status" value="4"/>
</dbReference>
<evidence type="ECO:0000256" key="2">
    <source>
        <dbReference type="ARBA" id="ARBA00022512"/>
    </source>
</evidence>
<evidence type="ECO:0000256" key="5">
    <source>
        <dbReference type="ARBA" id="ARBA00023088"/>
    </source>
</evidence>
<organism evidence="10 11">
    <name type="scientific">Enterococcus termitis</name>
    <dbReference type="NCBI Taxonomy" id="332950"/>
    <lineage>
        <taxon>Bacteria</taxon>
        <taxon>Bacillati</taxon>
        <taxon>Bacillota</taxon>
        <taxon>Bacilli</taxon>
        <taxon>Lactobacillales</taxon>
        <taxon>Enterococcaceae</taxon>
        <taxon>Enterococcus</taxon>
    </lineage>
</organism>
<comment type="similarity">
    <text evidence="1">Belongs to the serine-aspartate repeat-containing protein (SDr) family.</text>
</comment>
<dbReference type="SUPFAM" id="SSF49478">
    <property type="entry name" value="Cna protein B-type domain"/>
    <property type="match status" value="1"/>
</dbReference>
<evidence type="ECO:0000256" key="3">
    <source>
        <dbReference type="ARBA" id="ARBA00022525"/>
    </source>
</evidence>
<dbReference type="AlphaFoldDB" id="A0A1E5GKD8"/>
<evidence type="ECO:0000256" key="6">
    <source>
        <dbReference type="SAM" id="Phobius"/>
    </source>
</evidence>
<protein>
    <submittedName>
        <fullName evidence="10">Collagen-binding protein</fullName>
    </submittedName>
</protein>
<keyword evidence="2" id="KW-0134">Cell wall</keyword>
<dbReference type="PANTHER" id="PTHR36108">
    <property type="entry name" value="COLOSSIN-B-RELATED"/>
    <property type="match status" value="1"/>
</dbReference>
<dbReference type="NCBIfam" id="TIGR01167">
    <property type="entry name" value="LPXTG_anchor"/>
    <property type="match status" value="1"/>
</dbReference>
<feature type="domain" description="SpaA-like prealbumin fold" evidence="9">
    <location>
        <begin position="383"/>
        <end position="463"/>
    </location>
</feature>
<comment type="caution">
    <text evidence="10">The sequence shown here is derived from an EMBL/GenBank/DDBJ whole genome shotgun (WGS) entry which is preliminary data.</text>
</comment>
<keyword evidence="11" id="KW-1185">Reference proteome</keyword>
<feature type="domain" description="SpaA-like prealbumin fold" evidence="9">
    <location>
        <begin position="738"/>
        <end position="824"/>
    </location>
</feature>
<dbReference type="Pfam" id="PF17802">
    <property type="entry name" value="SpaA"/>
    <property type="match status" value="4"/>
</dbReference>
<accession>A0A1E5GKD8</accession>
<evidence type="ECO:0000313" key="10">
    <source>
        <dbReference type="EMBL" id="OEG13139.1"/>
    </source>
</evidence>
<dbReference type="Pfam" id="PF00746">
    <property type="entry name" value="Gram_pos_anchor"/>
    <property type="match status" value="1"/>
</dbReference>
<reference evidence="11" key="1">
    <citation type="submission" date="2016-09" db="EMBL/GenBank/DDBJ databases">
        <authorList>
            <person name="Gulvik C.A."/>
        </authorList>
    </citation>
    <scope>NUCLEOTIDE SEQUENCE [LARGE SCALE GENOMIC DNA]</scope>
    <source>
        <strain evidence="11">LMG 8895</strain>
    </source>
</reference>
<dbReference type="Pfam" id="PF08341">
    <property type="entry name" value="TED"/>
    <property type="match status" value="1"/>
</dbReference>
<keyword evidence="6" id="KW-0812">Transmembrane</keyword>
<feature type="domain" description="Gram-positive cocci surface proteins LPxTG" evidence="7">
    <location>
        <begin position="827"/>
        <end position="862"/>
    </location>
</feature>
<keyword evidence="3" id="KW-0964">Secreted</keyword>
<feature type="domain" description="SpaA-like prealbumin fold" evidence="9">
    <location>
        <begin position="634"/>
        <end position="696"/>
    </location>
</feature>
<keyword evidence="6" id="KW-0472">Membrane</keyword>
<evidence type="ECO:0000256" key="1">
    <source>
        <dbReference type="ARBA" id="ARBA00007257"/>
    </source>
</evidence>
<keyword evidence="4" id="KW-0732">Signal</keyword>
<evidence type="ECO:0000259" key="7">
    <source>
        <dbReference type="Pfam" id="PF00746"/>
    </source>
</evidence>
<dbReference type="RefSeq" id="WP_069663837.1">
    <property type="nucleotide sequence ID" value="NZ_JBHUJJ010000001.1"/>
</dbReference>
<evidence type="ECO:0000259" key="8">
    <source>
        <dbReference type="Pfam" id="PF08341"/>
    </source>
</evidence>
<dbReference type="InterPro" id="IPR013552">
    <property type="entry name" value="Thioester_dom"/>
</dbReference>